<dbReference type="Pfam" id="PF07963">
    <property type="entry name" value="N_methyl"/>
    <property type="match status" value="1"/>
</dbReference>
<evidence type="ECO:0000256" key="4">
    <source>
        <dbReference type="RuleBase" id="RU000389"/>
    </source>
</evidence>
<reference evidence="6 7" key="1">
    <citation type="submission" date="2023-02" db="EMBL/GenBank/DDBJ databases">
        <title>Vibrio intestini sp. nov., a close relative of Vibrio cholerae isolated from the intestine of Healthy Culter dabryi.</title>
        <authorList>
            <person name="Wu N."/>
        </authorList>
    </citation>
    <scope>NUCLEOTIDE SEQUENCE [LARGE SCALE GENOMIC DNA]</scope>
    <source>
        <strain evidence="6 7">DSL-7</strain>
    </source>
</reference>
<evidence type="ECO:0000313" key="7">
    <source>
        <dbReference type="Proteomes" id="UP001216189"/>
    </source>
</evidence>
<dbReference type="InterPro" id="IPR012902">
    <property type="entry name" value="N_methyl_site"/>
</dbReference>
<name>A0ABT5V0V5_9VIBR</name>
<dbReference type="Gene3D" id="3.30.700.10">
    <property type="entry name" value="Glycoprotein, Type 4 Pilin"/>
    <property type="match status" value="1"/>
</dbReference>
<dbReference type="InterPro" id="IPR045584">
    <property type="entry name" value="Pilin-like"/>
</dbReference>
<keyword evidence="4" id="KW-0281">Fimbrium</keyword>
<keyword evidence="5" id="KW-0812">Transmembrane</keyword>
<keyword evidence="3" id="KW-0488">Methylation</keyword>
<comment type="caution">
    <text evidence="6">The sequence shown here is derived from an EMBL/GenBank/DDBJ whole genome shotgun (WGS) entry which is preliminary data.</text>
</comment>
<dbReference type="RefSeq" id="WP_274722835.1">
    <property type="nucleotide sequence ID" value="NZ_JARBFT010000007.1"/>
</dbReference>
<keyword evidence="5" id="KW-0472">Membrane</keyword>
<accession>A0ABT5V0V5</accession>
<dbReference type="PANTHER" id="PTHR30093">
    <property type="entry name" value="GENERAL SECRETION PATHWAY PROTEIN G"/>
    <property type="match status" value="1"/>
</dbReference>
<protein>
    <submittedName>
        <fullName evidence="6">Pilin</fullName>
    </submittedName>
</protein>
<dbReference type="Pfam" id="PF00114">
    <property type="entry name" value="Pilin"/>
    <property type="match status" value="1"/>
</dbReference>
<organism evidence="6 7">
    <name type="scientific">Vibrio chanodichtyis</name>
    <dbReference type="NCBI Taxonomy" id="3027932"/>
    <lineage>
        <taxon>Bacteria</taxon>
        <taxon>Pseudomonadati</taxon>
        <taxon>Pseudomonadota</taxon>
        <taxon>Gammaproteobacteria</taxon>
        <taxon>Vibrionales</taxon>
        <taxon>Vibrionaceae</taxon>
        <taxon>Vibrio</taxon>
    </lineage>
</organism>
<dbReference type="InterPro" id="IPR000983">
    <property type="entry name" value="Bac_GSPG_pilin"/>
</dbReference>
<dbReference type="PANTHER" id="PTHR30093:SF34">
    <property type="entry name" value="PREPILIN PEPTIDASE-DEPENDENT PROTEIN D"/>
    <property type="match status" value="1"/>
</dbReference>
<gene>
    <name evidence="6" type="ORF">PUN32_09230</name>
</gene>
<dbReference type="PROSITE" id="PS00409">
    <property type="entry name" value="PROKAR_NTER_METHYL"/>
    <property type="match status" value="1"/>
</dbReference>
<evidence type="ECO:0000256" key="2">
    <source>
        <dbReference type="ARBA" id="ARBA00011156"/>
    </source>
</evidence>
<dbReference type="PRINTS" id="PR00813">
    <property type="entry name" value="BCTERIALGSPG"/>
</dbReference>
<sequence>MKAYNKLQQGFTLIELMIVVAIIGVLAAIAVPQYQKYVAKSEAAAALASITAHRTNVEMYVVENGAFPSETNLPVPSTTSGKITYGTATSGAAGTGSGTIVFTFATSGASPSVVNKKINLQRDVEGSWGCSSNIDENYRPKGCVKDNE</sequence>
<dbReference type="Proteomes" id="UP001216189">
    <property type="component" value="Unassembled WGS sequence"/>
</dbReference>
<proteinExistence type="inferred from homology"/>
<evidence type="ECO:0000256" key="1">
    <source>
        <dbReference type="ARBA" id="ARBA00005233"/>
    </source>
</evidence>
<comment type="similarity">
    <text evidence="1 4">Belongs to the N-Me-Phe pilin family.</text>
</comment>
<dbReference type="InterPro" id="IPR001082">
    <property type="entry name" value="Pilin"/>
</dbReference>
<keyword evidence="5" id="KW-1133">Transmembrane helix</keyword>
<evidence type="ECO:0000313" key="6">
    <source>
        <dbReference type="EMBL" id="MDE1515194.1"/>
    </source>
</evidence>
<comment type="subunit">
    <text evidence="2">The pili are polar flexible filaments of about 5.4 nanometers diameter and 2.5 micrometers average length; they consist of only a single polypeptide chain arranged in a helical configuration of five subunits per turn in the assembled pilus.</text>
</comment>
<dbReference type="SUPFAM" id="SSF54523">
    <property type="entry name" value="Pili subunits"/>
    <property type="match status" value="1"/>
</dbReference>
<feature type="transmembrane region" description="Helical" evidence="5">
    <location>
        <begin position="12"/>
        <end position="31"/>
    </location>
</feature>
<keyword evidence="7" id="KW-1185">Reference proteome</keyword>
<evidence type="ECO:0000256" key="5">
    <source>
        <dbReference type="SAM" id="Phobius"/>
    </source>
</evidence>
<dbReference type="NCBIfam" id="TIGR02532">
    <property type="entry name" value="IV_pilin_GFxxxE"/>
    <property type="match status" value="1"/>
</dbReference>
<evidence type="ECO:0000256" key="3">
    <source>
        <dbReference type="ARBA" id="ARBA00022481"/>
    </source>
</evidence>
<dbReference type="EMBL" id="JARBFT010000007">
    <property type="protein sequence ID" value="MDE1515194.1"/>
    <property type="molecule type" value="Genomic_DNA"/>
</dbReference>